<dbReference type="Proteomes" id="UP000243579">
    <property type="component" value="Unassembled WGS sequence"/>
</dbReference>
<dbReference type="AlphaFoldDB" id="A0A1V9ZBC0"/>
<feature type="region of interest" description="Disordered" evidence="1">
    <location>
        <begin position="505"/>
        <end position="526"/>
    </location>
</feature>
<evidence type="ECO:0000313" key="3">
    <source>
        <dbReference type="EMBL" id="OQR95284.1"/>
    </source>
</evidence>
<evidence type="ECO:0000256" key="2">
    <source>
        <dbReference type="SAM" id="Phobius"/>
    </source>
</evidence>
<sequence>MVAADTPPAIMESPVDRSSALVIVAAAATAIAVTTAKSGNSTTVTSPEETTTAKPAAIVIPVMTPAATTAVVIKAKIPHNIKMPPAPPATDIPTKPTCPSSRKVEPGDTVFMTIDDGPSIRGRKNLLTVLQQINQTISFFESSYNFCGSETFYEQQQRCQEPSPYAEITDLFAYTIKAGHFLAAHSNTHYYSNASALCEYAKMAQFTKIDPQYESCGNTPVADMVRGALRIQTALNNESLWDNDQEYALYQQAMSDIWTYARLPCTSAWRLPGYSKTTLLGHKDAMEPEAGTRNAVADAMFKGDLPCRNETFQNKPWSTIGWDTEWVLDLKTNTLPPKCSMFQRIEASFGNGHDPQRKQEVVVLGHDYHYDTMEKAKMYRDMLVELKLHGYALDTVNHLKIYNKYCRCAMAETPMAIMESPVQHDYPSRRKRTILIGVGALVIVAAAAVAIAVVTTKSHSSTSSDISVTNIPAAVVTPGSTSGNSMQLGLKAKGPHNIKMPPAPPATDIPTKPTCPSTRKVQPGDTVFMTIDDGPSIRGRKNLLTALQQINQTISFFESSYNFCGSETFYEQELRCQEPSPYAEITDLFAYTIKAGHFLAAHSDTHYYDNVTELCEYAKMAQFTKIDPQYESCGNTPVADMVRGALRIQTALNNASLWDNDQEFSMYQQAMTSIWTYARLPCTSAWRLPGYSKTTLLGNKDALQPEAGARNDVADAMWKGNLPCRNETFQNKPWSTIGWDVEWRWESLTDMQASKCAMFKTIEGNFAWSGRDQQRKQEVIVLGHDYHYDTTAKASMYRDLLVELKLHGYALDTVNHLKIYL</sequence>
<evidence type="ECO:0000256" key="1">
    <source>
        <dbReference type="SAM" id="MobiDB-lite"/>
    </source>
</evidence>
<keyword evidence="2" id="KW-0472">Membrane</keyword>
<evidence type="ECO:0008006" key="5">
    <source>
        <dbReference type="Google" id="ProtNLM"/>
    </source>
</evidence>
<feature type="transmembrane region" description="Helical" evidence="2">
    <location>
        <begin position="434"/>
        <end position="454"/>
    </location>
</feature>
<dbReference type="Gene3D" id="3.20.20.370">
    <property type="entry name" value="Glycoside hydrolase/deacetylase"/>
    <property type="match status" value="2"/>
</dbReference>
<feature type="transmembrane region" description="Helical" evidence="2">
    <location>
        <begin position="20"/>
        <end position="36"/>
    </location>
</feature>
<keyword evidence="4" id="KW-1185">Reference proteome</keyword>
<dbReference type="InterPro" id="IPR050248">
    <property type="entry name" value="Polysacc_deacetylase_ArnD"/>
</dbReference>
<feature type="region of interest" description="Disordered" evidence="1">
    <location>
        <begin position="84"/>
        <end position="108"/>
    </location>
</feature>
<dbReference type="InterPro" id="IPR011330">
    <property type="entry name" value="Glyco_hydro/deAcase_b/a-brl"/>
</dbReference>
<organism evidence="3 4">
    <name type="scientific">Achlya hypogyna</name>
    <name type="common">Oomycete</name>
    <name type="synonym">Protoachlya hypogyna</name>
    <dbReference type="NCBI Taxonomy" id="1202772"/>
    <lineage>
        <taxon>Eukaryota</taxon>
        <taxon>Sar</taxon>
        <taxon>Stramenopiles</taxon>
        <taxon>Oomycota</taxon>
        <taxon>Saprolegniomycetes</taxon>
        <taxon>Saprolegniales</taxon>
        <taxon>Achlyaceae</taxon>
        <taxon>Achlya</taxon>
    </lineage>
</organism>
<dbReference type="GO" id="GO:0005975">
    <property type="term" value="P:carbohydrate metabolic process"/>
    <property type="evidence" value="ECO:0007669"/>
    <property type="project" value="InterPro"/>
</dbReference>
<dbReference type="OrthoDB" id="63557at2759"/>
<keyword evidence="2" id="KW-0812">Transmembrane</keyword>
<proteinExistence type="predicted"/>
<feature type="transmembrane region" description="Helical" evidence="2">
    <location>
        <begin position="56"/>
        <end position="73"/>
    </location>
</feature>
<gene>
    <name evidence="3" type="ORF">ACHHYP_00135</name>
</gene>
<protein>
    <recommendedName>
        <fullName evidence="5">NodB homology domain-containing protein</fullName>
    </recommendedName>
</protein>
<dbReference type="EMBL" id="JNBR01000331">
    <property type="protein sequence ID" value="OQR95284.1"/>
    <property type="molecule type" value="Genomic_DNA"/>
</dbReference>
<dbReference type="SUPFAM" id="SSF88713">
    <property type="entry name" value="Glycoside hydrolase/deacetylase"/>
    <property type="match status" value="2"/>
</dbReference>
<accession>A0A1V9ZBC0</accession>
<comment type="caution">
    <text evidence="3">The sequence shown here is derived from an EMBL/GenBank/DDBJ whole genome shotgun (WGS) entry which is preliminary data.</text>
</comment>
<reference evidence="3 4" key="1">
    <citation type="journal article" date="2014" name="Genome Biol. Evol.">
        <title>The secreted proteins of Achlya hypogyna and Thraustotheca clavata identify the ancestral oomycete secretome and reveal gene acquisitions by horizontal gene transfer.</title>
        <authorList>
            <person name="Misner I."/>
            <person name="Blouin N."/>
            <person name="Leonard G."/>
            <person name="Richards T.A."/>
            <person name="Lane C.E."/>
        </authorList>
    </citation>
    <scope>NUCLEOTIDE SEQUENCE [LARGE SCALE GENOMIC DNA]</scope>
    <source>
        <strain evidence="3 4">ATCC 48635</strain>
    </source>
</reference>
<keyword evidence="2" id="KW-1133">Transmembrane helix</keyword>
<dbReference type="PANTHER" id="PTHR10587">
    <property type="entry name" value="GLYCOSYL TRANSFERASE-RELATED"/>
    <property type="match status" value="1"/>
</dbReference>
<name>A0A1V9ZBC0_ACHHY</name>
<evidence type="ECO:0000313" key="4">
    <source>
        <dbReference type="Proteomes" id="UP000243579"/>
    </source>
</evidence>